<gene>
    <name evidence="3" type="ORF">HPP92_004527</name>
    <name evidence="2" type="ORF">HPP92_004901</name>
</gene>
<comment type="caution">
    <text evidence="2">The sequence shown here is derived from an EMBL/GenBank/DDBJ whole genome shotgun (WGS) entry which is preliminary data.</text>
</comment>
<keyword evidence="4" id="KW-1185">Reference proteome</keyword>
<evidence type="ECO:0000313" key="3">
    <source>
        <dbReference type="EMBL" id="KAG0493533.1"/>
    </source>
</evidence>
<dbReference type="SUPFAM" id="SSF52402">
    <property type="entry name" value="Adenine nucleotide alpha hydrolases-like"/>
    <property type="match status" value="1"/>
</dbReference>
<sequence length="195" mass="21652">MKCAMDTVEEDVEEYSWRDVVLPRLISSTQERGLDREPAGERRRGRDILVAVDHGPNSRHAFHWALAHLCRLSDTLHLILAVSSVHNEVVYEKSRELMEKLSVEAFQTVMAKTVARIVEGDPGKVICREANRLKPVAVVMGTRGRSIIQSVLQGSVSEYCLHNCKSAPVVIVPGNSPSALLHSPQSMASHSRLTH</sequence>
<organism evidence="2 4">
    <name type="scientific">Vanilla planifolia</name>
    <name type="common">Vanilla</name>
    <dbReference type="NCBI Taxonomy" id="51239"/>
    <lineage>
        <taxon>Eukaryota</taxon>
        <taxon>Viridiplantae</taxon>
        <taxon>Streptophyta</taxon>
        <taxon>Embryophyta</taxon>
        <taxon>Tracheophyta</taxon>
        <taxon>Spermatophyta</taxon>
        <taxon>Magnoliopsida</taxon>
        <taxon>Liliopsida</taxon>
        <taxon>Asparagales</taxon>
        <taxon>Orchidaceae</taxon>
        <taxon>Vanilloideae</taxon>
        <taxon>Vanilleae</taxon>
        <taxon>Vanilla</taxon>
    </lineage>
</organism>
<proteinExistence type="predicted"/>
<dbReference type="Proteomes" id="UP000636800">
    <property type="component" value="Chromosome 2"/>
</dbReference>
<dbReference type="Gene3D" id="3.40.50.12370">
    <property type="match status" value="1"/>
</dbReference>
<dbReference type="PANTHER" id="PTHR47583:SF1">
    <property type="entry name" value="ADENINE NUCLEOTIDE ALPHA HYDROLASES-LIKE SUPERFAMILY PROTEIN"/>
    <property type="match status" value="1"/>
</dbReference>
<dbReference type="PANTHER" id="PTHR47583">
    <property type="entry name" value="ADENINE NUCLEOTIDE ALPHA HYDROLASES-LIKE SUPERFAMILY PROTEIN"/>
    <property type="match status" value="1"/>
</dbReference>
<dbReference type="Pfam" id="PF00582">
    <property type="entry name" value="Usp"/>
    <property type="match status" value="1"/>
</dbReference>
<reference evidence="4 5" key="1">
    <citation type="journal article" date="2020" name="Nat. Food">
        <title>A phased Vanilla planifolia genome enables genetic improvement of flavour and production.</title>
        <authorList>
            <person name="Hasing T."/>
            <person name="Tang H."/>
            <person name="Brym M."/>
            <person name="Khazi F."/>
            <person name="Huang T."/>
            <person name="Chambers A.H."/>
        </authorList>
    </citation>
    <scope>NUCLEOTIDE SEQUENCE [LARGE SCALE GENOMIC DNA]</scope>
    <source>
        <tissue evidence="2">Leaf</tissue>
    </source>
</reference>
<dbReference type="Proteomes" id="UP000639772">
    <property type="component" value="Unassembled WGS sequence"/>
</dbReference>
<evidence type="ECO:0000259" key="1">
    <source>
        <dbReference type="Pfam" id="PF00582"/>
    </source>
</evidence>
<evidence type="ECO:0000313" key="5">
    <source>
        <dbReference type="Proteomes" id="UP000639772"/>
    </source>
</evidence>
<feature type="domain" description="UspA" evidence="1">
    <location>
        <begin position="46"/>
        <end position="173"/>
    </location>
</feature>
<evidence type="ECO:0000313" key="4">
    <source>
        <dbReference type="Proteomes" id="UP000636800"/>
    </source>
</evidence>
<name>A0A835RJ95_VANPL</name>
<dbReference type="InterPro" id="IPR006016">
    <property type="entry name" value="UspA"/>
</dbReference>
<protein>
    <recommendedName>
        <fullName evidence="1">UspA domain-containing protein</fullName>
    </recommendedName>
</protein>
<dbReference type="EMBL" id="JADCNM010000002">
    <property type="protein sequence ID" value="KAG0493533.1"/>
    <property type="molecule type" value="Genomic_DNA"/>
</dbReference>
<dbReference type="CDD" id="cd23659">
    <property type="entry name" value="USP_At3g01520-like"/>
    <property type="match status" value="1"/>
</dbReference>
<dbReference type="AlphaFoldDB" id="A0A835RJ95"/>
<accession>A0A835RJ95</accession>
<evidence type="ECO:0000313" key="2">
    <source>
        <dbReference type="EMBL" id="KAG0491503.1"/>
    </source>
</evidence>
<dbReference type="EMBL" id="JADCNL010000002">
    <property type="protein sequence ID" value="KAG0491503.1"/>
    <property type="molecule type" value="Genomic_DNA"/>
</dbReference>
<dbReference type="OrthoDB" id="843225at2759"/>